<reference evidence="13" key="1">
    <citation type="submission" date="2021-02" db="EMBL/GenBank/DDBJ databases">
        <title>First Annotated Genome of the Yellow-green Alga Tribonema minus.</title>
        <authorList>
            <person name="Mahan K.M."/>
        </authorList>
    </citation>
    <scope>NUCLEOTIDE SEQUENCE</scope>
    <source>
        <strain evidence="13">UTEX B ZZ1240</strain>
    </source>
</reference>
<dbReference type="GO" id="GO:0071035">
    <property type="term" value="P:nuclear polyadenylation-dependent rRNA catabolic process"/>
    <property type="evidence" value="ECO:0007669"/>
    <property type="project" value="TreeGrafter"/>
</dbReference>
<dbReference type="Pfam" id="PF15985">
    <property type="entry name" value="KH_6"/>
    <property type="match status" value="1"/>
</dbReference>
<evidence type="ECO:0000256" key="7">
    <source>
        <dbReference type="ARBA" id="ARBA00022884"/>
    </source>
</evidence>
<dbReference type="GO" id="GO:0000176">
    <property type="term" value="C:nuclear exosome (RNase complex)"/>
    <property type="evidence" value="ECO:0007669"/>
    <property type="project" value="TreeGrafter"/>
</dbReference>
<dbReference type="Proteomes" id="UP000664859">
    <property type="component" value="Unassembled WGS sequence"/>
</dbReference>
<dbReference type="PANTHER" id="PTHR21321">
    <property type="entry name" value="PNAS-3 RELATED"/>
    <property type="match status" value="1"/>
</dbReference>
<dbReference type="InterPro" id="IPR041054">
    <property type="entry name" value="Rrp40_N_euk"/>
</dbReference>
<dbReference type="Gene3D" id="3.30.1370.10">
    <property type="entry name" value="K Homology domain, type 1"/>
    <property type="match status" value="1"/>
</dbReference>
<keyword evidence="6" id="KW-0271">Exosome</keyword>
<keyword evidence="4" id="KW-0963">Cytoplasm</keyword>
<evidence type="ECO:0000256" key="6">
    <source>
        <dbReference type="ARBA" id="ARBA00022835"/>
    </source>
</evidence>
<evidence type="ECO:0000256" key="8">
    <source>
        <dbReference type="ARBA" id="ARBA00023242"/>
    </source>
</evidence>
<evidence type="ECO:0000256" key="2">
    <source>
        <dbReference type="ARBA" id="ARBA00004604"/>
    </source>
</evidence>
<comment type="subcellular location">
    <subcellularLocation>
        <location evidence="1">Cytoplasm</location>
    </subcellularLocation>
    <subcellularLocation>
        <location evidence="2">Nucleus</location>
        <location evidence="2">Nucleolus</location>
    </subcellularLocation>
</comment>
<dbReference type="GO" id="GO:0000177">
    <property type="term" value="C:cytoplasmic exosome (RNase complex)"/>
    <property type="evidence" value="ECO:0007669"/>
    <property type="project" value="TreeGrafter"/>
</dbReference>
<keyword evidence="14" id="KW-1185">Reference proteome</keyword>
<dbReference type="GO" id="GO:0034475">
    <property type="term" value="P:U4 snRNA 3'-end processing"/>
    <property type="evidence" value="ECO:0007669"/>
    <property type="project" value="TreeGrafter"/>
</dbReference>
<feature type="domain" description="K Homology" evidence="11">
    <location>
        <begin position="224"/>
        <end position="268"/>
    </location>
</feature>
<sequence>MEDDMLVDELLAEGGGDGADAQQQDRRPAAKGKGGQKQASRRPAEDLARGMGALKVGPQGAIVVLPGDRVTEHVTAAALKLTLGTGLAQRGDDVFATRAGTLRHAPPRTWWVEGNQRRYIPKCEDHVLGIIEDRSGDYYRVNIFGPSAALLPLLAFDGATRRNKPNLKPGAIVYCRVASANNASAPRFPEHCDMEPELSCEAAGHALKKDWMTRQGTFGELMGGMYARCSLMQARRLMQPDCAVLSALGAELAFEIAIGENGAFWVNSAGGAPATTVIINAIRNAEHHPVEQHALIVRANLATMRAKFGSGRQGSE</sequence>
<feature type="region of interest" description="Disordered" evidence="10">
    <location>
        <begin position="1"/>
        <end position="45"/>
    </location>
</feature>
<dbReference type="InterPro" id="IPR012340">
    <property type="entry name" value="NA-bd_OB-fold"/>
</dbReference>
<keyword evidence="8" id="KW-0539">Nucleus</keyword>
<evidence type="ECO:0000256" key="5">
    <source>
        <dbReference type="ARBA" id="ARBA00022552"/>
    </source>
</evidence>
<organism evidence="13 14">
    <name type="scientific">Tribonema minus</name>
    <dbReference type="NCBI Taxonomy" id="303371"/>
    <lineage>
        <taxon>Eukaryota</taxon>
        <taxon>Sar</taxon>
        <taxon>Stramenopiles</taxon>
        <taxon>Ochrophyta</taxon>
        <taxon>PX clade</taxon>
        <taxon>Xanthophyceae</taxon>
        <taxon>Tribonematales</taxon>
        <taxon>Tribonemataceae</taxon>
        <taxon>Tribonema</taxon>
    </lineage>
</organism>
<dbReference type="Pfam" id="PF18311">
    <property type="entry name" value="Rrp40_N"/>
    <property type="match status" value="1"/>
</dbReference>
<evidence type="ECO:0000256" key="9">
    <source>
        <dbReference type="ARBA" id="ARBA00030615"/>
    </source>
</evidence>
<dbReference type="CDD" id="cd22526">
    <property type="entry name" value="KH-I_Rrp40"/>
    <property type="match status" value="1"/>
</dbReference>
<evidence type="ECO:0000313" key="14">
    <source>
        <dbReference type="Proteomes" id="UP000664859"/>
    </source>
</evidence>
<dbReference type="Gene3D" id="2.40.50.100">
    <property type="match status" value="1"/>
</dbReference>
<dbReference type="Gene3D" id="2.40.50.140">
    <property type="entry name" value="Nucleic acid-binding proteins"/>
    <property type="match status" value="1"/>
</dbReference>
<accession>A0A835YY15</accession>
<dbReference type="SUPFAM" id="SSF50249">
    <property type="entry name" value="Nucleic acid-binding proteins"/>
    <property type="match status" value="1"/>
</dbReference>
<dbReference type="InterPro" id="IPR026699">
    <property type="entry name" value="Exosome_RNA_bind1/RRP40/RRP4"/>
</dbReference>
<dbReference type="SUPFAM" id="SSF54791">
    <property type="entry name" value="Eukaryotic type KH-domain (KH-domain type I)"/>
    <property type="match status" value="1"/>
</dbReference>
<dbReference type="InterPro" id="IPR037319">
    <property type="entry name" value="Rrp40_S1"/>
</dbReference>
<keyword evidence="5" id="KW-0698">rRNA processing</keyword>
<feature type="domain" description="Exosome complex exonuclease Rrp40 N-terminal" evidence="12">
    <location>
        <begin position="81"/>
        <end position="118"/>
    </location>
</feature>
<comment type="similarity">
    <text evidence="3">Belongs to the RRP40 family.</text>
</comment>
<evidence type="ECO:0000256" key="1">
    <source>
        <dbReference type="ARBA" id="ARBA00004496"/>
    </source>
</evidence>
<evidence type="ECO:0000259" key="12">
    <source>
        <dbReference type="Pfam" id="PF18311"/>
    </source>
</evidence>
<proteinExistence type="inferred from homology"/>
<dbReference type="OrthoDB" id="340500at2759"/>
<dbReference type="InterPro" id="IPR049469">
    <property type="entry name" value="RRP40_KH-I"/>
</dbReference>
<dbReference type="CDD" id="cd05790">
    <property type="entry name" value="S1_Rrp40"/>
    <property type="match status" value="1"/>
</dbReference>
<dbReference type="AlphaFoldDB" id="A0A835YY15"/>
<feature type="compositionally biased region" description="Acidic residues" evidence="10">
    <location>
        <begin position="1"/>
        <end position="11"/>
    </location>
</feature>
<evidence type="ECO:0000256" key="3">
    <source>
        <dbReference type="ARBA" id="ARBA00007841"/>
    </source>
</evidence>
<comment type="caution">
    <text evidence="13">The sequence shown here is derived from an EMBL/GenBank/DDBJ whole genome shotgun (WGS) entry which is preliminary data.</text>
</comment>
<dbReference type="GO" id="GO:0071034">
    <property type="term" value="P:CUT catabolic process"/>
    <property type="evidence" value="ECO:0007669"/>
    <property type="project" value="TreeGrafter"/>
</dbReference>
<dbReference type="SUPFAM" id="SSF110324">
    <property type="entry name" value="Ribosomal L27 protein-like"/>
    <property type="match status" value="1"/>
</dbReference>
<keyword evidence="7" id="KW-0694">RNA-binding</keyword>
<dbReference type="GO" id="GO:0005730">
    <property type="term" value="C:nucleolus"/>
    <property type="evidence" value="ECO:0007669"/>
    <property type="project" value="UniProtKB-SubCell"/>
</dbReference>
<protein>
    <recommendedName>
        <fullName evidence="9">Ribosomal RNA-processing protein 40</fullName>
    </recommendedName>
</protein>
<dbReference type="GO" id="GO:0071051">
    <property type="term" value="P:poly(A)-dependent snoRNA 3'-end processing"/>
    <property type="evidence" value="ECO:0007669"/>
    <property type="project" value="TreeGrafter"/>
</dbReference>
<evidence type="ECO:0000313" key="13">
    <source>
        <dbReference type="EMBL" id="KAG5178668.1"/>
    </source>
</evidence>
<dbReference type="GO" id="GO:0071038">
    <property type="term" value="P:TRAMP-dependent tRNA surveillance pathway"/>
    <property type="evidence" value="ECO:0007669"/>
    <property type="project" value="TreeGrafter"/>
</dbReference>
<name>A0A835YY15_9STRA</name>
<evidence type="ECO:0000259" key="11">
    <source>
        <dbReference type="Pfam" id="PF15985"/>
    </source>
</evidence>
<dbReference type="EMBL" id="JAFCMP010000514">
    <property type="protein sequence ID" value="KAG5178668.1"/>
    <property type="molecule type" value="Genomic_DNA"/>
</dbReference>
<evidence type="ECO:0000256" key="4">
    <source>
        <dbReference type="ARBA" id="ARBA00022490"/>
    </source>
</evidence>
<gene>
    <name evidence="13" type="ORF">JKP88DRAFT_329403</name>
</gene>
<dbReference type="GO" id="GO:0003723">
    <property type="term" value="F:RNA binding"/>
    <property type="evidence" value="ECO:0007669"/>
    <property type="project" value="UniProtKB-KW"/>
</dbReference>
<evidence type="ECO:0000256" key="10">
    <source>
        <dbReference type="SAM" id="MobiDB-lite"/>
    </source>
</evidence>
<dbReference type="InterPro" id="IPR004088">
    <property type="entry name" value="KH_dom_type_1"/>
</dbReference>
<dbReference type="Pfam" id="PF21262">
    <property type="entry name" value="RRP40_S1"/>
    <property type="match status" value="1"/>
</dbReference>
<dbReference type="PANTHER" id="PTHR21321:SF1">
    <property type="entry name" value="EXOSOME COMPLEX COMPONENT RRP40"/>
    <property type="match status" value="1"/>
</dbReference>
<dbReference type="GO" id="GO:0000467">
    <property type="term" value="P:exonucleolytic trimming to generate mature 3'-end of 5.8S rRNA from tricistronic rRNA transcript (SSU-rRNA, 5.8S rRNA, LSU-rRNA)"/>
    <property type="evidence" value="ECO:0007669"/>
    <property type="project" value="TreeGrafter"/>
</dbReference>
<dbReference type="InterPro" id="IPR036612">
    <property type="entry name" value="KH_dom_type_1_sf"/>
</dbReference>